<sequence>MDHLNAHHTTPVSPESSPVSDRSEIANSSGSARSRKRKAETTQRQSPSSLPILTPPYERHERPVISKLNKNGTESKRKYAEISAFPWHRTDIDFSRERDAADWDDSIYSADSTRRMDDTRARNHPVVERLDQEHAAQQSKRLAARKQKVSANSSKSCASEARQGQTDSAPDGPAKIERGGRKKSKGGATPSSDPYHSGTFQFASLTDQAKAESLGDYSTPEDLLLAGERGDVDLETLKGILICWSPGKKGMTHDLEQVEFSVHDTLVTREALAKKPVFTWAAAERLIDFCPDQLWRGTLLRVVSESGMGNKDIRARFCRNGSWCDNATITKRISAALGQKQKQQDQKGLHDRYNEWYHANVRDHEHYTCFFSKRQPRGNLLRSCVKRLKLALEAADSGEPGALQKPEHSGSGRMPASDEVQASGEVGGDDEEDAAGASNESDDDDDVVTLTEDSDADSI</sequence>
<feature type="compositionally biased region" description="Acidic residues" evidence="1">
    <location>
        <begin position="427"/>
        <end position="459"/>
    </location>
</feature>
<dbReference type="AlphaFoldDB" id="A0A9P4QA56"/>
<dbReference type="Proteomes" id="UP000799441">
    <property type="component" value="Unassembled WGS sequence"/>
</dbReference>
<dbReference type="EMBL" id="MU003794">
    <property type="protein sequence ID" value="KAF2721024.1"/>
    <property type="molecule type" value="Genomic_DNA"/>
</dbReference>
<feature type="compositionally biased region" description="Low complexity" evidence="1">
    <location>
        <begin position="11"/>
        <end position="20"/>
    </location>
</feature>
<proteinExistence type="predicted"/>
<evidence type="ECO:0000256" key="1">
    <source>
        <dbReference type="SAM" id="MobiDB-lite"/>
    </source>
</evidence>
<comment type="caution">
    <text evidence="2">The sequence shown here is derived from an EMBL/GenBank/DDBJ whole genome shotgun (WGS) entry which is preliminary data.</text>
</comment>
<feature type="region of interest" description="Disordered" evidence="1">
    <location>
        <begin position="398"/>
        <end position="459"/>
    </location>
</feature>
<evidence type="ECO:0000313" key="2">
    <source>
        <dbReference type="EMBL" id="KAF2721024.1"/>
    </source>
</evidence>
<feature type="compositionally biased region" description="Basic and acidic residues" evidence="1">
    <location>
        <begin position="88"/>
        <end position="101"/>
    </location>
</feature>
<reference evidence="2" key="1">
    <citation type="journal article" date="2020" name="Stud. Mycol.">
        <title>101 Dothideomycetes genomes: a test case for predicting lifestyles and emergence of pathogens.</title>
        <authorList>
            <person name="Haridas S."/>
            <person name="Albert R."/>
            <person name="Binder M."/>
            <person name="Bloem J."/>
            <person name="Labutti K."/>
            <person name="Salamov A."/>
            <person name="Andreopoulos B."/>
            <person name="Baker S."/>
            <person name="Barry K."/>
            <person name="Bills G."/>
            <person name="Bluhm B."/>
            <person name="Cannon C."/>
            <person name="Castanera R."/>
            <person name="Culley D."/>
            <person name="Daum C."/>
            <person name="Ezra D."/>
            <person name="Gonzalez J."/>
            <person name="Henrissat B."/>
            <person name="Kuo A."/>
            <person name="Liang C."/>
            <person name="Lipzen A."/>
            <person name="Lutzoni F."/>
            <person name="Magnuson J."/>
            <person name="Mondo S."/>
            <person name="Nolan M."/>
            <person name="Ohm R."/>
            <person name="Pangilinan J."/>
            <person name="Park H.-J."/>
            <person name="Ramirez L."/>
            <person name="Alfaro M."/>
            <person name="Sun H."/>
            <person name="Tritt A."/>
            <person name="Yoshinaga Y."/>
            <person name="Zwiers L.-H."/>
            <person name="Turgeon B."/>
            <person name="Goodwin S."/>
            <person name="Spatafora J."/>
            <person name="Crous P."/>
            <person name="Grigoriev I."/>
        </authorList>
    </citation>
    <scope>NUCLEOTIDE SEQUENCE</scope>
    <source>
        <strain evidence="2">CBS 116435</strain>
    </source>
</reference>
<organism evidence="2 3">
    <name type="scientific">Polychaeton citri CBS 116435</name>
    <dbReference type="NCBI Taxonomy" id="1314669"/>
    <lineage>
        <taxon>Eukaryota</taxon>
        <taxon>Fungi</taxon>
        <taxon>Dikarya</taxon>
        <taxon>Ascomycota</taxon>
        <taxon>Pezizomycotina</taxon>
        <taxon>Dothideomycetes</taxon>
        <taxon>Dothideomycetidae</taxon>
        <taxon>Capnodiales</taxon>
        <taxon>Capnodiaceae</taxon>
        <taxon>Polychaeton</taxon>
    </lineage>
</organism>
<feature type="compositionally biased region" description="Polar residues" evidence="1">
    <location>
        <begin position="42"/>
        <end position="51"/>
    </location>
</feature>
<feature type="compositionally biased region" description="Basic and acidic residues" evidence="1">
    <location>
        <begin position="112"/>
        <end position="134"/>
    </location>
</feature>
<dbReference type="OrthoDB" id="3943769at2759"/>
<accession>A0A9P4QA56</accession>
<feature type="region of interest" description="Disordered" evidence="1">
    <location>
        <begin position="1"/>
        <end position="199"/>
    </location>
</feature>
<feature type="compositionally biased region" description="Polar residues" evidence="1">
    <location>
        <begin position="149"/>
        <end position="168"/>
    </location>
</feature>
<feature type="compositionally biased region" description="Polar residues" evidence="1">
    <location>
        <begin position="189"/>
        <end position="199"/>
    </location>
</feature>
<protein>
    <submittedName>
        <fullName evidence="2">Uncharacterized protein</fullName>
    </submittedName>
</protein>
<keyword evidence="3" id="KW-1185">Reference proteome</keyword>
<name>A0A9P4QA56_9PEZI</name>
<gene>
    <name evidence="2" type="ORF">K431DRAFT_285282</name>
</gene>
<evidence type="ECO:0000313" key="3">
    <source>
        <dbReference type="Proteomes" id="UP000799441"/>
    </source>
</evidence>